<dbReference type="PANTHER" id="PTHR42812">
    <property type="entry name" value="BETA-XYLOSIDASE"/>
    <property type="match status" value="1"/>
</dbReference>
<dbReference type="Gene3D" id="2.115.10.20">
    <property type="entry name" value="Glycosyl hydrolase domain, family 43"/>
    <property type="match status" value="1"/>
</dbReference>
<evidence type="ECO:0000256" key="5">
    <source>
        <dbReference type="SAM" id="MobiDB-lite"/>
    </source>
</evidence>
<feature type="region of interest" description="Disordered" evidence="5">
    <location>
        <begin position="52"/>
        <end position="72"/>
    </location>
</feature>
<dbReference type="CDD" id="cd08986">
    <property type="entry name" value="GH43-like"/>
    <property type="match status" value="1"/>
</dbReference>
<evidence type="ECO:0000256" key="4">
    <source>
        <dbReference type="PIRSR" id="PIRSR606710-2"/>
    </source>
</evidence>
<reference evidence="6 7" key="1">
    <citation type="journal article" date="2019" name="Nat. Med.">
        <title>A library of human gut bacterial isolates paired with longitudinal multiomics data enables mechanistic microbiome research.</title>
        <authorList>
            <person name="Poyet M."/>
            <person name="Groussin M."/>
            <person name="Gibbons S.M."/>
            <person name="Avila-Pacheco J."/>
            <person name="Jiang X."/>
            <person name="Kearney S.M."/>
            <person name="Perrotta A.R."/>
            <person name="Berdy B."/>
            <person name="Zhao S."/>
            <person name="Lieberman T.D."/>
            <person name="Swanson P.K."/>
            <person name="Smith M."/>
            <person name="Roesemann S."/>
            <person name="Alexander J.E."/>
            <person name="Rich S.A."/>
            <person name="Livny J."/>
            <person name="Vlamakis H."/>
            <person name="Clish C."/>
            <person name="Bullock K."/>
            <person name="Deik A."/>
            <person name="Scott J."/>
            <person name="Pierce K.A."/>
            <person name="Xavier R.J."/>
            <person name="Alm E.J."/>
        </authorList>
    </citation>
    <scope>NUCLEOTIDE SEQUENCE [LARGE SCALE GENOMIC DNA]</scope>
    <source>
        <strain evidence="6 7">BIOML-A4</strain>
    </source>
</reference>
<dbReference type="PANTHER" id="PTHR42812:SF14">
    <property type="entry name" value="SECRETED PROTEIN"/>
    <property type="match status" value="1"/>
</dbReference>
<dbReference type="EMBL" id="WMZU01000037">
    <property type="protein sequence ID" value="MTS28809.1"/>
    <property type="molecule type" value="Genomic_DNA"/>
</dbReference>
<dbReference type="Proteomes" id="UP000472755">
    <property type="component" value="Unassembled WGS sequence"/>
</dbReference>
<evidence type="ECO:0000313" key="6">
    <source>
        <dbReference type="EMBL" id="MTS28809.1"/>
    </source>
</evidence>
<accession>A0A6L6LX27</accession>
<comment type="similarity">
    <text evidence="1">Belongs to the glycosyl hydrolase 43 family.</text>
</comment>
<evidence type="ECO:0000256" key="2">
    <source>
        <dbReference type="ARBA" id="ARBA00022801"/>
    </source>
</evidence>
<organism evidence="6 7">
    <name type="scientific">Ruthenibacterium lactatiformans</name>
    <dbReference type="NCBI Taxonomy" id="1550024"/>
    <lineage>
        <taxon>Bacteria</taxon>
        <taxon>Bacillati</taxon>
        <taxon>Bacillota</taxon>
        <taxon>Clostridia</taxon>
        <taxon>Eubacteriales</taxon>
        <taxon>Oscillospiraceae</taxon>
        <taxon>Ruthenibacterium</taxon>
    </lineage>
</organism>
<dbReference type="Pfam" id="PF04616">
    <property type="entry name" value="Glyco_hydro_43"/>
    <property type="match status" value="1"/>
</dbReference>
<keyword evidence="2 6" id="KW-0378">Hydrolase</keyword>
<dbReference type="SUPFAM" id="SSF75005">
    <property type="entry name" value="Arabinanase/levansucrase/invertase"/>
    <property type="match status" value="1"/>
</dbReference>
<dbReference type="InterPro" id="IPR006710">
    <property type="entry name" value="Glyco_hydro_43"/>
</dbReference>
<proteinExistence type="inferred from homology"/>
<dbReference type="InterPro" id="IPR051795">
    <property type="entry name" value="Glycosyl_Hydrlase_43"/>
</dbReference>
<feature type="site" description="Important for catalytic activity, responsible for pKa modulation of the active site Glu and correct orientation of both the proton donor and substrate" evidence="4">
    <location>
        <position position="501"/>
    </location>
</feature>
<dbReference type="GO" id="GO:0005975">
    <property type="term" value="P:carbohydrate metabolic process"/>
    <property type="evidence" value="ECO:0007669"/>
    <property type="project" value="InterPro"/>
</dbReference>
<dbReference type="InterPro" id="IPR023296">
    <property type="entry name" value="Glyco_hydro_beta-prop_sf"/>
</dbReference>
<comment type="caution">
    <text evidence="6">The sequence shown here is derived from an EMBL/GenBank/DDBJ whole genome shotgun (WGS) entry which is preliminary data.</text>
</comment>
<keyword evidence="3" id="KW-0326">Glycosidase</keyword>
<evidence type="ECO:0000313" key="7">
    <source>
        <dbReference type="Proteomes" id="UP000472755"/>
    </source>
</evidence>
<protein>
    <submittedName>
        <fullName evidence="6">Family 43 glycosylhydrolase</fullName>
    </submittedName>
</protein>
<dbReference type="AlphaFoldDB" id="A0A6L6LX27"/>
<name>A0A6L6LX27_9FIRM</name>
<evidence type="ECO:0000256" key="1">
    <source>
        <dbReference type="ARBA" id="ARBA00009865"/>
    </source>
</evidence>
<gene>
    <name evidence="6" type="ORF">GMD59_16185</name>
</gene>
<evidence type="ECO:0000256" key="3">
    <source>
        <dbReference type="ARBA" id="ARBA00023295"/>
    </source>
</evidence>
<sequence>MTAQGRSTWNCMTSTAIRTNSKTCGTARNTQTRRRGCWRVWTNWNSARPCSRCSSSTKPQPDGRTGIPRGARRSPCAEQRREAVENFLLRQPHPECRETRCTTDGGALLAPAVDVRALACCAWSCGAECFLCVVPESEPNRIDLYVRRANEPFFFVKRLCELPSCIRCINAYRTEDAWHLFALAGRGYLLSDAGHTEDILDVPGRYVSAYSEGGQLYFLCDGARFRLTPDKRLEACGRIKAAPYFINNNRYDALAEKGTDVPGDVGGFVLKYHGKYLYLCAQKFGRCARENLDTFLCEGPDLAACLSRRYLLIPNGGAATLFEDETGGLSAAFVGSTPHSAVFGKPAVVRLERQESGFWRLCGGAVPECSPVDLLVPADNGGVEIRDTFVCAAPDGWYYLTGTTARPGGTFWDNTNGICLWKTKELSRWEFVGKVFDYQEQAGAWQSRIGNNCWAPEICYHNDTYWITYSVAPGCGLLKSISGKPEGPYADCGRVVMNGIDSGFFRDDDGTLYLVWQNGRIAPFNADMTSFAREPQLLLCEDGTQVGYEGAGIIKVGGKYVLYAAEWNGDMRIDGTYDMMYAVSNSLYGPYSKRRLLIPHGGHGCLFYDREGRLRFTMFGNDRTAPFSRKAGIGVVEVSWEQGELCLRPHSNQTARNSIPG</sequence>
<dbReference type="GO" id="GO:0004553">
    <property type="term" value="F:hydrolase activity, hydrolyzing O-glycosyl compounds"/>
    <property type="evidence" value="ECO:0007669"/>
    <property type="project" value="InterPro"/>
</dbReference>